<keyword evidence="1" id="KW-1133">Transmembrane helix</keyword>
<name>A0ABP7N1N0_9MICO</name>
<evidence type="ECO:0000313" key="3">
    <source>
        <dbReference type="Proteomes" id="UP001501591"/>
    </source>
</evidence>
<keyword evidence="1" id="KW-0472">Membrane</keyword>
<feature type="transmembrane region" description="Helical" evidence="1">
    <location>
        <begin position="6"/>
        <end position="27"/>
    </location>
</feature>
<keyword evidence="1" id="KW-0812">Transmembrane</keyword>
<sequence length="45" mass="5053">MVVPMDISSLIMGASIASIVWIACYPWSKLRRLKQLEEESRGAES</sequence>
<keyword evidence="3" id="KW-1185">Reference proteome</keyword>
<evidence type="ECO:0000256" key="1">
    <source>
        <dbReference type="SAM" id="Phobius"/>
    </source>
</evidence>
<comment type="caution">
    <text evidence="2">The sequence shown here is derived from an EMBL/GenBank/DDBJ whole genome shotgun (WGS) entry which is preliminary data.</text>
</comment>
<accession>A0ABP7N1N0</accession>
<evidence type="ECO:0000313" key="2">
    <source>
        <dbReference type="EMBL" id="GAA3934737.1"/>
    </source>
</evidence>
<dbReference type="EMBL" id="BAABCP010000001">
    <property type="protein sequence ID" value="GAA3934737.1"/>
    <property type="molecule type" value="Genomic_DNA"/>
</dbReference>
<gene>
    <name evidence="2" type="ORF">GCM10022383_11450</name>
</gene>
<dbReference type="Proteomes" id="UP001501591">
    <property type="component" value="Unassembled WGS sequence"/>
</dbReference>
<proteinExistence type="predicted"/>
<protein>
    <submittedName>
        <fullName evidence="2">Uncharacterized protein</fullName>
    </submittedName>
</protein>
<organism evidence="2 3">
    <name type="scientific">Microbacterium soli</name>
    <dbReference type="NCBI Taxonomy" id="446075"/>
    <lineage>
        <taxon>Bacteria</taxon>
        <taxon>Bacillati</taxon>
        <taxon>Actinomycetota</taxon>
        <taxon>Actinomycetes</taxon>
        <taxon>Micrococcales</taxon>
        <taxon>Microbacteriaceae</taxon>
        <taxon>Microbacterium</taxon>
    </lineage>
</organism>
<reference evidence="3" key="1">
    <citation type="journal article" date="2019" name="Int. J. Syst. Evol. Microbiol.">
        <title>The Global Catalogue of Microorganisms (GCM) 10K type strain sequencing project: providing services to taxonomists for standard genome sequencing and annotation.</title>
        <authorList>
            <consortium name="The Broad Institute Genomics Platform"/>
            <consortium name="The Broad Institute Genome Sequencing Center for Infectious Disease"/>
            <person name="Wu L."/>
            <person name="Ma J."/>
        </authorList>
    </citation>
    <scope>NUCLEOTIDE SEQUENCE [LARGE SCALE GENOMIC DNA]</scope>
    <source>
        <strain evidence="3">JCM 17024</strain>
    </source>
</reference>